<organism evidence="1">
    <name type="scientific">marine sediment metagenome</name>
    <dbReference type="NCBI Taxonomy" id="412755"/>
    <lineage>
        <taxon>unclassified sequences</taxon>
        <taxon>metagenomes</taxon>
        <taxon>ecological metagenomes</taxon>
    </lineage>
</organism>
<name>A0A0F9F6S8_9ZZZZ</name>
<dbReference type="EMBL" id="LAZR01022399">
    <property type="protein sequence ID" value="KKL81993.1"/>
    <property type="molecule type" value="Genomic_DNA"/>
</dbReference>
<gene>
    <name evidence="1" type="ORF">LCGC14_1989210</name>
</gene>
<proteinExistence type="predicted"/>
<comment type="caution">
    <text evidence="1">The sequence shown here is derived from an EMBL/GenBank/DDBJ whole genome shotgun (WGS) entry which is preliminary data.</text>
</comment>
<protein>
    <submittedName>
        <fullName evidence="1">Uncharacterized protein</fullName>
    </submittedName>
</protein>
<reference evidence="1" key="1">
    <citation type="journal article" date="2015" name="Nature">
        <title>Complex archaea that bridge the gap between prokaryotes and eukaryotes.</title>
        <authorList>
            <person name="Spang A."/>
            <person name="Saw J.H."/>
            <person name="Jorgensen S.L."/>
            <person name="Zaremba-Niedzwiedzka K."/>
            <person name="Martijn J."/>
            <person name="Lind A.E."/>
            <person name="van Eijk R."/>
            <person name="Schleper C."/>
            <person name="Guy L."/>
            <person name="Ettema T.J."/>
        </authorList>
    </citation>
    <scope>NUCLEOTIDE SEQUENCE</scope>
</reference>
<sequence length="192" mass="20183">MKRLTKTALLALIVVGALSALAIPAEKPGHKAGQEANIRALQQGLRLQRQVMELMADPLMAAHVAISRIKELAAKGKQPEQAVHALYIIGKSDTHPAIKRSALLAASELLGGAGKTPEAIEALVMLCRLSGEEEDDEDEDEGDKEEVAEQANWLCENIGAGGGHILSTCNILTNSIPAANARAMYGAGMASS</sequence>
<evidence type="ECO:0000313" key="1">
    <source>
        <dbReference type="EMBL" id="KKL81993.1"/>
    </source>
</evidence>
<dbReference type="AlphaFoldDB" id="A0A0F9F6S8"/>
<accession>A0A0F9F6S8</accession>